<evidence type="ECO:0000256" key="1">
    <source>
        <dbReference type="ARBA" id="ARBA00001528"/>
    </source>
</evidence>
<gene>
    <name evidence="6" type="ORF">NC653_002326</name>
</gene>
<dbReference type="InterPro" id="IPR039429">
    <property type="entry name" value="SHMT-like_dom"/>
</dbReference>
<feature type="domain" description="Serine hydroxymethyltransferase-like" evidence="5">
    <location>
        <begin position="60"/>
        <end position="131"/>
    </location>
</feature>
<keyword evidence="3" id="KW-0663">Pyridoxal phosphate</keyword>
<keyword evidence="4" id="KW-1133">Transmembrane helix</keyword>
<dbReference type="Gene3D" id="3.40.640.10">
    <property type="entry name" value="Type I PLP-dependent aspartate aminotransferase-like (Major domain)"/>
    <property type="match status" value="1"/>
</dbReference>
<evidence type="ECO:0000259" key="5">
    <source>
        <dbReference type="Pfam" id="PF00464"/>
    </source>
</evidence>
<name>A0AAD6RND7_9ROSI</name>
<organism evidence="6 7">
    <name type="scientific">Populus alba x Populus x berolinensis</name>
    <dbReference type="NCBI Taxonomy" id="444605"/>
    <lineage>
        <taxon>Eukaryota</taxon>
        <taxon>Viridiplantae</taxon>
        <taxon>Streptophyta</taxon>
        <taxon>Embryophyta</taxon>
        <taxon>Tracheophyta</taxon>
        <taxon>Spermatophyta</taxon>
        <taxon>Magnoliopsida</taxon>
        <taxon>eudicotyledons</taxon>
        <taxon>Gunneridae</taxon>
        <taxon>Pentapetalae</taxon>
        <taxon>rosids</taxon>
        <taxon>fabids</taxon>
        <taxon>Malpighiales</taxon>
        <taxon>Salicaceae</taxon>
        <taxon>Saliceae</taxon>
        <taxon>Populus</taxon>
    </lineage>
</organism>
<evidence type="ECO:0000256" key="4">
    <source>
        <dbReference type="SAM" id="Phobius"/>
    </source>
</evidence>
<keyword evidence="4" id="KW-0812">Transmembrane</keyword>
<dbReference type="InterPro" id="IPR015424">
    <property type="entry name" value="PyrdxlP-dep_Trfase"/>
</dbReference>
<feature type="transmembrane region" description="Helical" evidence="4">
    <location>
        <begin position="162"/>
        <end position="184"/>
    </location>
</feature>
<feature type="transmembrane region" description="Helical" evidence="4">
    <location>
        <begin position="34"/>
        <end position="53"/>
    </location>
</feature>
<evidence type="ECO:0000313" key="6">
    <source>
        <dbReference type="EMBL" id="KAJ7012223.1"/>
    </source>
</evidence>
<dbReference type="InterPro" id="IPR049943">
    <property type="entry name" value="Ser_HO-MeTrfase-like"/>
</dbReference>
<evidence type="ECO:0000313" key="7">
    <source>
        <dbReference type="Proteomes" id="UP001164929"/>
    </source>
</evidence>
<feature type="transmembrane region" description="Helical" evidence="4">
    <location>
        <begin position="7"/>
        <end position="28"/>
    </location>
</feature>
<dbReference type="InterPro" id="IPR015421">
    <property type="entry name" value="PyrdxlP-dep_Trfase_major"/>
</dbReference>
<dbReference type="GO" id="GO:0030170">
    <property type="term" value="F:pyridoxal phosphate binding"/>
    <property type="evidence" value="ECO:0007669"/>
    <property type="project" value="TreeGrafter"/>
</dbReference>
<comment type="cofactor">
    <cofactor evidence="2">
        <name>pyridoxal 5'-phosphate</name>
        <dbReference type="ChEBI" id="CHEBI:597326"/>
    </cofactor>
</comment>
<proteinExistence type="predicted"/>
<feature type="transmembrane region" description="Helical" evidence="4">
    <location>
        <begin position="123"/>
        <end position="142"/>
    </location>
</feature>
<dbReference type="Proteomes" id="UP001164929">
    <property type="component" value="Chromosome 1"/>
</dbReference>
<dbReference type="PANTHER" id="PTHR11680:SF45">
    <property type="entry name" value="SERINE HYDROXYMETHYLTRANSFERASE"/>
    <property type="match status" value="1"/>
</dbReference>
<comment type="caution">
    <text evidence="6">The sequence shown here is derived from an EMBL/GenBank/DDBJ whole genome shotgun (WGS) entry which is preliminary data.</text>
</comment>
<dbReference type="PANTHER" id="PTHR11680">
    <property type="entry name" value="SERINE HYDROXYMETHYLTRANSFERASE"/>
    <property type="match status" value="1"/>
</dbReference>
<evidence type="ECO:0000256" key="3">
    <source>
        <dbReference type="ARBA" id="ARBA00022898"/>
    </source>
</evidence>
<dbReference type="GO" id="GO:0005739">
    <property type="term" value="C:mitochondrion"/>
    <property type="evidence" value="ECO:0007669"/>
    <property type="project" value="TreeGrafter"/>
</dbReference>
<protein>
    <recommendedName>
        <fullName evidence="5">Serine hydroxymethyltransferase-like domain-containing protein</fullName>
    </recommendedName>
</protein>
<dbReference type="SUPFAM" id="SSF53383">
    <property type="entry name" value="PLP-dependent transferases"/>
    <property type="match status" value="1"/>
</dbReference>
<dbReference type="EMBL" id="JAQIZT010000001">
    <property type="protein sequence ID" value="KAJ7012223.1"/>
    <property type="molecule type" value="Genomic_DNA"/>
</dbReference>
<evidence type="ECO:0000256" key="2">
    <source>
        <dbReference type="ARBA" id="ARBA00001933"/>
    </source>
</evidence>
<dbReference type="AlphaFoldDB" id="A0AAD6RND7"/>
<comment type="catalytic activity">
    <reaction evidence="1">
        <text>(6R)-5,10-methylene-5,6,7,8-tetrahydrofolate + glycine + H2O = (6S)-5,6,7,8-tetrahydrofolate + L-serine</text>
        <dbReference type="Rhea" id="RHEA:15481"/>
        <dbReference type="ChEBI" id="CHEBI:15377"/>
        <dbReference type="ChEBI" id="CHEBI:15636"/>
        <dbReference type="ChEBI" id="CHEBI:33384"/>
        <dbReference type="ChEBI" id="CHEBI:57305"/>
        <dbReference type="ChEBI" id="CHEBI:57453"/>
        <dbReference type="EC" id="2.1.2.1"/>
    </reaction>
</comment>
<keyword evidence="4" id="KW-0472">Membrane</keyword>
<dbReference type="GO" id="GO:0019264">
    <property type="term" value="P:glycine biosynthetic process from serine"/>
    <property type="evidence" value="ECO:0007669"/>
    <property type="project" value="TreeGrafter"/>
</dbReference>
<sequence>MCSRIRVLRLISLCILGCCCRGIGLWGWTHHLEGIRVMAIIPLMGGRFPVHLFSSRVCLIRSNPQTGYIDFDKLEERALDFRPKILICGGSSYPREWGYARLRHIADKCGAVLMCDMAQISGLVAAKVHITILLFCLSIPALMDLNPSLNRALAVLAQNQKIGLELIVVILCKFCHLYGVFVPWGHDNKVC</sequence>
<keyword evidence="7" id="KW-1185">Reference proteome</keyword>
<dbReference type="Pfam" id="PF00464">
    <property type="entry name" value="SHMT"/>
    <property type="match status" value="1"/>
</dbReference>
<reference evidence="6 7" key="1">
    <citation type="journal article" date="2023" name="Mol. Ecol. Resour.">
        <title>Chromosome-level genome assembly of a triploid poplar Populus alba 'Berolinensis'.</title>
        <authorList>
            <person name="Chen S."/>
            <person name="Yu Y."/>
            <person name="Wang X."/>
            <person name="Wang S."/>
            <person name="Zhang T."/>
            <person name="Zhou Y."/>
            <person name="He R."/>
            <person name="Meng N."/>
            <person name="Wang Y."/>
            <person name="Liu W."/>
            <person name="Liu Z."/>
            <person name="Liu J."/>
            <person name="Guo Q."/>
            <person name="Huang H."/>
            <person name="Sederoff R.R."/>
            <person name="Wang G."/>
            <person name="Qu G."/>
            <person name="Chen S."/>
        </authorList>
    </citation>
    <scope>NUCLEOTIDE SEQUENCE [LARGE SCALE GENOMIC DNA]</scope>
    <source>
        <strain evidence="6">SC-2020</strain>
    </source>
</reference>
<dbReference type="GO" id="GO:0046653">
    <property type="term" value="P:tetrahydrofolate metabolic process"/>
    <property type="evidence" value="ECO:0007669"/>
    <property type="project" value="TreeGrafter"/>
</dbReference>
<dbReference type="GO" id="GO:0004372">
    <property type="term" value="F:glycine hydroxymethyltransferase activity"/>
    <property type="evidence" value="ECO:0007669"/>
    <property type="project" value="UniProtKB-EC"/>
</dbReference>
<accession>A0AAD6RND7</accession>